<sequence>MEKKDVLGLIGKNGTGKSTILKMVNRLVEPDSGQILYDGNDIITMNDKELRNIRKEIVYIFQDANLLENKTVYYHLSLVYKLNNKKIDEDEIDEILDFMNLSRLKNSYTYELSGGQKQKVAIAIAILQKPKILLCDEITSALDTEAEREILTLLEKIRERYEVSIMIISHNLSVLKNFCNKILFLEDNTIKDIIIPNKSQKDDEEDYYEYIARYLRD</sequence>
<dbReference type="PANTHER" id="PTHR43166:SF30">
    <property type="entry name" value="METHIONINE IMPORT ATP-BINDING PROTEIN METN"/>
    <property type="match status" value="1"/>
</dbReference>
<comment type="caution">
    <text evidence="9">The sequence shown here is derived from an EMBL/GenBank/DDBJ whole genome shotgun (WGS) entry which is preliminary data.</text>
</comment>
<evidence type="ECO:0000259" key="8">
    <source>
        <dbReference type="PROSITE" id="PS50893"/>
    </source>
</evidence>
<dbReference type="eggNOG" id="COG1135">
    <property type="taxonomic scope" value="Bacteria"/>
</dbReference>
<dbReference type="STRING" id="883114.HMPREF9709_00968"/>
<dbReference type="PROSITE" id="PS00211">
    <property type="entry name" value="ABC_TRANSPORTER_1"/>
    <property type="match status" value="1"/>
</dbReference>
<dbReference type="SMART" id="SM00382">
    <property type="entry name" value="AAA"/>
    <property type="match status" value="1"/>
</dbReference>
<dbReference type="GO" id="GO:0006865">
    <property type="term" value="P:amino acid transport"/>
    <property type="evidence" value="ECO:0007669"/>
    <property type="project" value="UniProtKB-KW"/>
</dbReference>
<reference evidence="9 10" key="1">
    <citation type="submission" date="2012-01" db="EMBL/GenBank/DDBJ databases">
        <title>The Genome Sequence of Helcococcus kunzii ATCC 51366.</title>
        <authorList>
            <consortium name="The Broad Institute Genome Sequencing Platform"/>
            <person name="Earl A."/>
            <person name="Ward D."/>
            <person name="Feldgarden M."/>
            <person name="Gevers D."/>
            <person name="Huys G."/>
            <person name="Young S.K."/>
            <person name="Zeng Q."/>
            <person name="Gargeya S."/>
            <person name="Fitzgerald M."/>
            <person name="Haas B."/>
            <person name="Abouelleil A."/>
            <person name="Alvarado L."/>
            <person name="Arachchi H.M."/>
            <person name="Berlin A."/>
            <person name="Chapman S.B."/>
            <person name="Gearin G."/>
            <person name="Goldberg J."/>
            <person name="Griggs A."/>
            <person name="Gujja S."/>
            <person name="Hansen M."/>
            <person name="Heiman D."/>
            <person name="Howarth C."/>
            <person name="Larimer J."/>
            <person name="Lui A."/>
            <person name="MacDonald P.J.P."/>
            <person name="McCowen C."/>
            <person name="Montmayeur A."/>
            <person name="Murphy C."/>
            <person name="Neiman D."/>
            <person name="Pearson M."/>
            <person name="Priest M."/>
            <person name="Roberts A."/>
            <person name="Saif S."/>
            <person name="Shea T."/>
            <person name="Sisk P."/>
            <person name="Stolte C."/>
            <person name="Sykes S."/>
            <person name="Wortman J."/>
            <person name="Nusbaum C."/>
            <person name="Birren B."/>
        </authorList>
    </citation>
    <scope>NUCLEOTIDE SEQUENCE [LARGE SCALE GENOMIC DNA]</scope>
    <source>
        <strain evidence="9 10">ATCC 51366</strain>
    </source>
</reference>
<keyword evidence="1" id="KW-0813">Transport</keyword>
<dbReference type="PROSITE" id="PS50893">
    <property type="entry name" value="ABC_TRANSPORTER_2"/>
    <property type="match status" value="1"/>
</dbReference>
<organism evidence="9 10">
    <name type="scientific">Helcococcus kunzii ATCC 51366</name>
    <dbReference type="NCBI Taxonomy" id="883114"/>
    <lineage>
        <taxon>Bacteria</taxon>
        <taxon>Bacillati</taxon>
        <taxon>Bacillota</taxon>
        <taxon>Tissierellia</taxon>
        <taxon>Tissierellales</taxon>
        <taxon>Peptoniphilaceae</taxon>
        <taxon>Helcococcus</taxon>
    </lineage>
</organism>
<dbReference type="InterPro" id="IPR003439">
    <property type="entry name" value="ABC_transporter-like_ATP-bd"/>
</dbReference>
<keyword evidence="6" id="KW-0029">Amino-acid transport</keyword>
<evidence type="ECO:0000256" key="1">
    <source>
        <dbReference type="ARBA" id="ARBA00022448"/>
    </source>
</evidence>
<dbReference type="EMBL" id="AGEI01000021">
    <property type="protein sequence ID" value="EHR34032.1"/>
    <property type="molecule type" value="Genomic_DNA"/>
</dbReference>
<feature type="domain" description="ABC transporter" evidence="8">
    <location>
        <begin position="1"/>
        <end position="212"/>
    </location>
</feature>
<evidence type="ECO:0000256" key="2">
    <source>
        <dbReference type="ARBA" id="ARBA00022475"/>
    </source>
</evidence>
<evidence type="ECO:0000256" key="4">
    <source>
        <dbReference type="ARBA" id="ARBA00022840"/>
    </source>
</evidence>
<evidence type="ECO:0000256" key="7">
    <source>
        <dbReference type="ARBA" id="ARBA00023136"/>
    </source>
</evidence>
<dbReference type="OrthoDB" id="9804819at2"/>
<dbReference type="InterPro" id="IPR017871">
    <property type="entry name" value="ABC_transporter-like_CS"/>
</dbReference>
<dbReference type="InterPro" id="IPR003593">
    <property type="entry name" value="AAA+_ATPase"/>
</dbReference>
<dbReference type="AlphaFoldDB" id="H3NNQ7"/>
<evidence type="ECO:0000256" key="6">
    <source>
        <dbReference type="ARBA" id="ARBA00022970"/>
    </source>
</evidence>
<dbReference type="InterPro" id="IPR027417">
    <property type="entry name" value="P-loop_NTPase"/>
</dbReference>
<dbReference type="GO" id="GO:0005524">
    <property type="term" value="F:ATP binding"/>
    <property type="evidence" value="ECO:0007669"/>
    <property type="project" value="UniProtKB-KW"/>
</dbReference>
<evidence type="ECO:0000256" key="5">
    <source>
        <dbReference type="ARBA" id="ARBA00022967"/>
    </source>
</evidence>
<dbReference type="Proteomes" id="UP000004191">
    <property type="component" value="Unassembled WGS sequence"/>
</dbReference>
<dbReference type="Pfam" id="PF00005">
    <property type="entry name" value="ABC_tran"/>
    <property type="match status" value="1"/>
</dbReference>
<dbReference type="HOGENOM" id="CLU_000604_1_22_9"/>
<keyword evidence="2" id="KW-1003">Cell membrane</keyword>
<dbReference type="SUPFAM" id="SSF52540">
    <property type="entry name" value="P-loop containing nucleoside triphosphate hydrolases"/>
    <property type="match status" value="1"/>
</dbReference>
<proteinExistence type="predicted"/>
<evidence type="ECO:0000313" key="10">
    <source>
        <dbReference type="Proteomes" id="UP000004191"/>
    </source>
</evidence>
<gene>
    <name evidence="9" type="ORF">HMPREF9709_00968</name>
</gene>
<keyword evidence="3" id="KW-0547">Nucleotide-binding</keyword>
<name>H3NNQ7_9FIRM</name>
<protein>
    <recommendedName>
        <fullName evidence="8">ABC transporter domain-containing protein</fullName>
    </recommendedName>
</protein>
<keyword evidence="7" id="KW-0472">Membrane</keyword>
<dbReference type="Gene3D" id="3.40.50.300">
    <property type="entry name" value="P-loop containing nucleotide triphosphate hydrolases"/>
    <property type="match status" value="1"/>
</dbReference>
<accession>H3NNQ7</accession>
<keyword evidence="10" id="KW-1185">Reference proteome</keyword>
<dbReference type="InterPro" id="IPR050086">
    <property type="entry name" value="MetN_ABC_transporter-like"/>
</dbReference>
<keyword evidence="5" id="KW-1278">Translocase</keyword>
<dbReference type="GO" id="GO:0016887">
    <property type="term" value="F:ATP hydrolysis activity"/>
    <property type="evidence" value="ECO:0007669"/>
    <property type="project" value="InterPro"/>
</dbReference>
<dbReference type="PATRIC" id="fig|883114.3.peg.958"/>
<evidence type="ECO:0000313" key="9">
    <source>
        <dbReference type="EMBL" id="EHR34032.1"/>
    </source>
</evidence>
<keyword evidence="4" id="KW-0067">ATP-binding</keyword>
<evidence type="ECO:0000256" key="3">
    <source>
        <dbReference type="ARBA" id="ARBA00022741"/>
    </source>
</evidence>
<dbReference type="PANTHER" id="PTHR43166">
    <property type="entry name" value="AMINO ACID IMPORT ATP-BINDING PROTEIN"/>
    <property type="match status" value="1"/>
</dbReference>